<dbReference type="PANTHER" id="PTHR12242">
    <property type="entry name" value="OS02G0130600 PROTEIN-RELATED"/>
    <property type="match status" value="1"/>
</dbReference>
<sequence>MRGCFMTFICIIEILEIAKEKDEEPPVIYKKNSKLMSVKLDMTGIRQLCWFTHWSWCLIGVYFASTLVLPNGHPISVVMWEIAMPNAFLVTIICTFIIWRGLLEKEGASTEGMKRPRTLIMHNANIAMCACEMFFASTDIEISHLGLAPLFGCVYVFFSWARASRIKPEAGPQYLYDFFDTTLPLKEVLTNYIGVLCVLVFFYAIVCVISWILDMPFWDGKYGLEGFLLLSFIFSIMKFTDGV</sequence>
<dbReference type="OrthoDB" id="43188at2759"/>
<feature type="transmembrane region" description="Helical" evidence="1">
    <location>
        <begin position="119"/>
        <end position="136"/>
    </location>
</feature>
<proteinExistence type="predicted"/>
<dbReference type="PANTHER" id="PTHR12242:SF1">
    <property type="entry name" value="MYND-TYPE DOMAIN-CONTAINING PROTEIN"/>
    <property type="match status" value="1"/>
</dbReference>
<keyword evidence="1" id="KW-0472">Membrane</keyword>
<keyword evidence="3" id="KW-1185">Reference proteome</keyword>
<feature type="transmembrane region" description="Helical" evidence="1">
    <location>
        <begin position="48"/>
        <end position="69"/>
    </location>
</feature>
<organism evidence="2 3">
    <name type="scientific">Triparma columacea</name>
    <dbReference type="NCBI Taxonomy" id="722753"/>
    <lineage>
        <taxon>Eukaryota</taxon>
        <taxon>Sar</taxon>
        <taxon>Stramenopiles</taxon>
        <taxon>Ochrophyta</taxon>
        <taxon>Bolidophyceae</taxon>
        <taxon>Parmales</taxon>
        <taxon>Triparmaceae</taxon>
        <taxon>Triparma</taxon>
    </lineage>
</organism>
<keyword evidence="1" id="KW-1133">Transmembrane helix</keyword>
<feature type="transmembrane region" description="Helical" evidence="1">
    <location>
        <begin position="142"/>
        <end position="161"/>
    </location>
</feature>
<accession>A0A9W7L405</accession>
<dbReference type="GO" id="GO:0016020">
    <property type="term" value="C:membrane"/>
    <property type="evidence" value="ECO:0007669"/>
    <property type="project" value="TreeGrafter"/>
</dbReference>
<keyword evidence="1" id="KW-0812">Transmembrane</keyword>
<protein>
    <submittedName>
        <fullName evidence="2">Uncharacterized protein</fullName>
    </submittedName>
</protein>
<reference evidence="3" key="1">
    <citation type="journal article" date="2023" name="Commun. Biol.">
        <title>Genome analysis of Parmales, the sister group of diatoms, reveals the evolutionary specialization of diatoms from phago-mixotrophs to photoautotrophs.</title>
        <authorList>
            <person name="Ban H."/>
            <person name="Sato S."/>
            <person name="Yoshikawa S."/>
            <person name="Yamada K."/>
            <person name="Nakamura Y."/>
            <person name="Ichinomiya M."/>
            <person name="Sato N."/>
            <person name="Blanc-Mathieu R."/>
            <person name="Endo H."/>
            <person name="Kuwata A."/>
            <person name="Ogata H."/>
        </authorList>
    </citation>
    <scope>NUCLEOTIDE SEQUENCE [LARGE SCALE GENOMIC DNA]</scope>
</reference>
<dbReference type="EMBL" id="BRYA01000623">
    <property type="protein sequence ID" value="GMI26108.1"/>
    <property type="molecule type" value="Genomic_DNA"/>
</dbReference>
<gene>
    <name evidence="2" type="ORF">TrCOL_g12167</name>
</gene>
<feature type="transmembrane region" description="Helical" evidence="1">
    <location>
        <begin position="192"/>
        <end position="212"/>
    </location>
</feature>
<evidence type="ECO:0000313" key="3">
    <source>
        <dbReference type="Proteomes" id="UP001165065"/>
    </source>
</evidence>
<comment type="caution">
    <text evidence="2">The sequence shown here is derived from an EMBL/GenBank/DDBJ whole genome shotgun (WGS) entry which is preliminary data.</text>
</comment>
<evidence type="ECO:0000256" key="1">
    <source>
        <dbReference type="SAM" id="Phobius"/>
    </source>
</evidence>
<feature type="transmembrane region" description="Helical" evidence="1">
    <location>
        <begin position="75"/>
        <end position="99"/>
    </location>
</feature>
<dbReference type="AlphaFoldDB" id="A0A9W7L405"/>
<evidence type="ECO:0000313" key="2">
    <source>
        <dbReference type="EMBL" id="GMI26108.1"/>
    </source>
</evidence>
<dbReference type="Proteomes" id="UP001165065">
    <property type="component" value="Unassembled WGS sequence"/>
</dbReference>
<name>A0A9W7L405_9STRA</name>